<keyword evidence="3 6" id="KW-0251">Elongation factor</keyword>
<reference evidence="10" key="2">
    <citation type="submission" date="2021-04" db="EMBL/GenBank/DDBJ databases">
        <authorList>
            <person name="Gilroy R."/>
        </authorList>
    </citation>
    <scope>NUCLEOTIDE SEQUENCE</scope>
    <source>
        <strain evidence="10">CHK178-16964</strain>
    </source>
</reference>
<dbReference type="Pfam" id="PF00889">
    <property type="entry name" value="EF_TS"/>
    <property type="match status" value="1"/>
</dbReference>
<evidence type="ECO:0000256" key="7">
    <source>
        <dbReference type="RuleBase" id="RU000642"/>
    </source>
</evidence>
<dbReference type="InterPro" id="IPR014039">
    <property type="entry name" value="Transl_elong_EFTs/EF1B_dimer"/>
</dbReference>
<dbReference type="AlphaFoldDB" id="A0A9D2HEU1"/>
<reference evidence="10" key="1">
    <citation type="journal article" date="2021" name="PeerJ">
        <title>Extensive microbial diversity within the chicken gut microbiome revealed by metagenomics and culture.</title>
        <authorList>
            <person name="Gilroy R."/>
            <person name="Ravi A."/>
            <person name="Getino M."/>
            <person name="Pursley I."/>
            <person name="Horton D.L."/>
            <person name="Alikhan N.F."/>
            <person name="Baker D."/>
            <person name="Gharbi K."/>
            <person name="Hall N."/>
            <person name="Watson M."/>
            <person name="Adriaenssens E.M."/>
            <person name="Foster-Nyarko E."/>
            <person name="Jarju S."/>
            <person name="Secka A."/>
            <person name="Antonio M."/>
            <person name="Oren A."/>
            <person name="Chaudhuri R.R."/>
            <person name="La Ragione R."/>
            <person name="Hildebrand F."/>
            <person name="Pallen M.J."/>
        </authorList>
    </citation>
    <scope>NUCLEOTIDE SEQUENCE</scope>
    <source>
        <strain evidence="10">CHK178-16964</strain>
    </source>
</reference>
<dbReference type="InterPro" id="IPR036402">
    <property type="entry name" value="EF-Ts_dimer_sf"/>
</dbReference>
<comment type="similarity">
    <text evidence="1 6 7">Belongs to the EF-Ts family.</text>
</comment>
<proteinExistence type="inferred from homology"/>
<keyword evidence="4 6" id="KW-0648">Protein biosynthesis</keyword>
<dbReference type="InterPro" id="IPR001816">
    <property type="entry name" value="Transl_elong_EFTs/EF1B"/>
</dbReference>
<feature type="domain" description="Translation elongation factor EFTs/EF1B dimerisation" evidence="9">
    <location>
        <begin position="73"/>
        <end position="292"/>
    </location>
</feature>
<name>A0A9D2HEU1_9FIRM</name>
<dbReference type="FunFam" id="1.10.8.10:FF:000001">
    <property type="entry name" value="Elongation factor Ts"/>
    <property type="match status" value="1"/>
</dbReference>
<dbReference type="SUPFAM" id="SSF54713">
    <property type="entry name" value="Elongation factor Ts (EF-Ts), dimerisation domain"/>
    <property type="match status" value="2"/>
</dbReference>
<dbReference type="PANTHER" id="PTHR11741">
    <property type="entry name" value="ELONGATION FACTOR TS"/>
    <property type="match status" value="1"/>
</dbReference>
<comment type="caution">
    <text evidence="10">The sequence shown here is derived from an EMBL/GenBank/DDBJ whole genome shotgun (WGS) entry which is preliminary data.</text>
</comment>
<dbReference type="CDD" id="cd14275">
    <property type="entry name" value="UBA_EF-Ts"/>
    <property type="match status" value="1"/>
</dbReference>
<evidence type="ECO:0000256" key="1">
    <source>
        <dbReference type="ARBA" id="ARBA00005532"/>
    </source>
</evidence>
<dbReference type="InterPro" id="IPR009060">
    <property type="entry name" value="UBA-like_sf"/>
</dbReference>
<evidence type="ECO:0000256" key="2">
    <source>
        <dbReference type="ARBA" id="ARBA00016956"/>
    </source>
</evidence>
<accession>A0A9D2HEU1</accession>
<dbReference type="InterPro" id="IPR018101">
    <property type="entry name" value="Transl_elong_Ts_CS"/>
</dbReference>
<dbReference type="GO" id="GO:0003746">
    <property type="term" value="F:translation elongation factor activity"/>
    <property type="evidence" value="ECO:0007669"/>
    <property type="project" value="UniProtKB-UniRule"/>
</dbReference>
<evidence type="ECO:0000256" key="3">
    <source>
        <dbReference type="ARBA" id="ARBA00022768"/>
    </source>
</evidence>
<comment type="subcellular location">
    <subcellularLocation>
        <location evidence="6 8">Cytoplasm</location>
    </subcellularLocation>
</comment>
<evidence type="ECO:0000256" key="4">
    <source>
        <dbReference type="ARBA" id="ARBA00022917"/>
    </source>
</evidence>
<evidence type="ECO:0000259" key="9">
    <source>
        <dbReference type="Pfam" id="PF00889"/>
    </source>
</evidence>
<dbReference type="HAMAP" id="MF_00050">
    <property type="entry name" value="EF_Ts"/>
    <property type="match status" value="1"/>
</dbReference>
<evidence type="ECO:0000256" key="8">
    <source>
        <dbReference type="RuleBase" id="RU000643"/>
    </source>
</evidence>
<feature type="region of interest" description="Involved in Mg(2+) ion dislocation from EF-Tu" evidence="6">
    <location>
        <begin position="82"/>
        <end position="85"/>
    </location>
</feature>
<evidence type="ECO:0000313" key="11">
    <source>
        <dbReference type="Proteomes" id="UP000823900"/>
    </source>
</evidence>
<sequence length="311" mass="33921">MAAVTAAMVKELREMTGAGMMDCKKALAATEGDMDKAIEFLREKGLATAQKKAGRIAAEGIVYTVVSDDEKKAVVVEVNAETDFVAKNEKFRSYVADVAAQALNTTASDIEGFLAEKWSKDESMTVQEALAAQISVIGENMNIRRFQQVEEANGFVASYIHAGGKIGVLVDVETDVINDAVKEMARNVAMQAAALKPLYTSEKEVDAAYIEKEKEILTVAAKNEKPDANDKIINGMVMGRIKKELKEICLLDQVYVKAEDGKQSVANYVAEVAKANGAKIEIKKFVRFETGEGLQKKEENFAEEVAKQMGM</sequence>
<gene>
    <name evidence="6 10" type="primary">tsf</name>
    <name evidence="10" type="ORF">IAA07_01765</name>
</gene>
<dbReference type="Gene3D" id="1.10.8.10">
    <property type="entry name" value="DNA helicase RuvA subunit, C-terminal domain"/>
    <property type="match status" value="1"/>
</dbReference>
<dbReference type="Gene3D" id="1.10.286.20">
    <property type="match status" value="1"/>
</dbReference>
<dbReference type="GO" id="GO:0005737">
    <property type="term" value="C:cytoplasm"/>
    <property type="evidence" value="ECO:0007669"/>
    <property type="project" value="UniProtKB-SubCell"/>
</dbReference>
<dbReference type="PROSITE" id="PS01126">
    <property type="entry name" value="EF_TS_1"/>
    <property type="match status" value="1"/>
</dbReference>
<dbReference type="PANTHER" id="PTHR11741:SF0">
    <property type="entry name" value="ELONGATION FACTOR TS, MITOCHONDRIAL"/>
    <property type="match status" value="1"/>
</dbReference>
<organism evidence="10 11">
    <name type="scientific">Candidatus Lachnoclostridium stercoravium</name>
    <dbReference type="NCBI Taxonomy" id="2838633"/>
    <lineage>
        <taxon>Bacteria</taxon>
        <taxon>Bacillati</taxon>
        <taxon>Bacillota</taxon>
        <taxon>Clostridia</taxon>
        <taxon>Lachnospirales</taxon>
        <taxon>Lachnospiraceae</taxon>
    </lineage>
</organism>
<evidence type="ECO:0000313" key="10">
    <source>
        <dbReference type="EMBL" id="HJA70291.1"/>
    </source>
</evidence>
<dbReference type="EMBL" id="DWZA01000017">
    <property type="protein sequence ID" value="HJA70291.1"/>
    <property type="molecule type" value="Genomic_DNA"/>
</dbReference>
<comment type="function">
    <text evidence="5 6 7">Associates with the EF-Tu.GDP complex and induces the exchange of GDP to GTP. It remains bound to the aminoacyl-tRNA.EF-Tu.GTP complex up to the GTP hydrolysis stage on the ribosome.</text>
</comment>
<evidence type="ECO:0000256" key="5">
    <source>
        <dbReference type="ARBA" id="ARBA00025453"/>
    </source>
</evidence>
<evidence type="ECO:0000256" key="6">
    <source>
        <dbReference type="HAMAP-Rule" id="MF_00050"/>
    </source>
</evidence>
<dbReference type="Proteomes" id="UP000823900">
    <property type="component" value="Unassembled WGS sequence"/>
</dbReference>
<keyword evidence="6" id="KW-0963">Cytoplasm</keyword>
<dbReference type="Gene3D" id="3.30.479.20">
    <property type="entry name" value="Elongation factor Ts, dimerisation domain"/>
    <property type="match status" value="2"/>
</dbReference>
<dbReference type="NCBIfam" id="TIGR00116">
    <property type="entry name" value="tsf"/>
    <property type="match status" value="1"/>
</dbReference>
<protein>
    <recommendedName>
        <fullName evidence="2 6">Elongation factor Ts</fullName>
        <shortName evidence="6">EF-Ts</shortName>
    </recommendedName>
</protein>
<dbReference type="PROSITE" id="PS01127">
    <property type="entry name" value="EF_TS_2"/>
    <property type="match status" value="1"/>
</dbReference>
<dbReference type="SUPFAM" id="SSF46934">
    <property type="entry name" value="UBA-like"/>
    <property type="match status" value="1"/>
</dbReference>